<evidence type="ECO:0000313" key="2">
    <source>
        <dbReference type="Proteomes" id="UP000041254"/>
    </source>
</evidence>
<name>A0A0G4EI93_VITBC</name>
<dbReference type="InParanoid" id="A0A0G4EI93"/>
<dbReference type="EMBL" id="CDMY01000243">
    <property type="protein sequence ID" value="CEL96717.1"/>
    <property type="molecule type" value="Genomic_DNA"/>
</dbReference>
<reference evidence="1 2" key="1">
    <citation type="submission" date="2014-11" db="EMBL/GenBank/DDBJ databases">
        <authorList>
            <person name="Zhu J."/>
            <person name="Qi W."/>
            <person name="Song R."/>
        </authorList>
    </citation>
    <scope>NUCLEOTIDE SEQUENCE [LARGE SCALE GENOMIC DNA]</scope>
</reference>
<dbReference type="AlphaFoldDB" id="A0A0G4EI93"/>
<gene>
    <name evidence="1" type="ORF">Vbra_7697</name>
</gene>
<accession>A0A0G4EI93</accession>
<dbReference type="PhylomeDB" id="A0A0G4EI93"/>
<keyword evidence="2" id="KW-1185">Reference proteome</keyword>
<evidence type="ECO:0000313" key="1">
    <source>
        <dbReference type="EMBL" id="CEL96717.1"/>
    </source>
</evidence>
<sequence>MHKVSVFEVAKARATMSPTASAVSMAETLPLSSTYVATDATYDNILVGFVKVSASVGGGRREMVVPVATLIDAAGHEKGSLVTFEGKTKAVAYETAIINQLSQEPPAFIDPSRTSTGVPSSPTAVGEWAHKYWAYPGWQPADDLWTVAGTALAMLACHEVLPNDVKDGVPEVAFRATAMRQWRDTVDEEVAKKPDSNPVKRRAWQRRAVWATERSDHEDSILNGISSKGTVREERLLSERLAVIRDGINAWYGIDQERRQRAFPAAAPHDNEAVVKTLLEMREERPPLSLTQAAAIIVAELVMAVEVGRRTRERAKRAVDLLELLVERWAGVEYPKGPA</sequence>
<dbReference type="Proteomes" id="UP000041254">
    <property type="component" value="Unassembled WGS sequence"/>
</dbReference>
<dbReference type="VEuPathDB" id="CryptoDB:Vbra_7697"/>
<proteinExistence type="predicted"/>
<organism evidence="1 2">
    <name type="scientific">Vitrella brassicaformis (strain CCMP3155)</name>
    <dbReference type="NCBI Taxonomy" id="1169540"/>
    <lineage>
        <taxon>Eukaryota</taxon>
        <taxon>Sar</taxon>
        <taxon>Alveolata</taxon>
        <taxon>Colpodellida</taxon>
        <taxon>Vitrellaceae</taxon>
        <taxon>Vitrella</taxon>
    </lineage>
</organism>
<protein>
    <submittedName>
        <fullName evidence="1">Uncharacterized protein</fullName>
    </submittedName>
</protein>